<dbReference type="PANTHER" id="PTHR32248:SF4">
    <property type="entry name" value="RNA POLYMERASE SIGMA-54 FACTOR"/>
    <property type="match status" value="1"/>
</dbReference>
<keyword evidence="8 10" id="KW-0238">DNA-binding</keyword>
<organism evidence="14 15">
    <name type="scientific">Ectothiorhodospira magna</name>
    <dbReference type="NCBI Taxonomy" id="867345"/>
    <lineage>
        <taxon>Bacteria</taxon>
        <taxon>Pseudomonadati</taxon>
        <taxon>Pseudomonadota</taxon>
        <taxon>Gammaproteobacteria</taxon>
        <taxon>Chromatiales</taxon>
        <taxon>Ectothiorhodospiraceae</taxon>
        <taxon>Ectothiorhodospira</taxon>
    </lineage>
</organism>
<evidence type="ECO:0000313" key="14">
    <source>
        <dbReference type="EMBL" id="SEQ26945.1"/>
    </source>
</evidence>
<keyword evidence="4 10" id="KW-0808">Transferase</keyword>
<evidence type="ECO:0000256" key="7">
    <source>
        <dbReference type="ARBA" id="ARBA00023082"/>
    </source>
</evidence>
<dbReference type="STRING" id="867345.SAMN05421693_12230"/>
<feature type="compositionally biased region" description="Acidic residues" evidence="11">
    <location>
        <begin position="88"/>
        <end position="102"/>
    </location>
</feature>
<feature type="domain" description="RNA polymerase sigma factor 54 core-binding" evidence="13">
    <location>
        <begin position="120"/>
        <end position="316"/>
    </location>
</feature>
<comment type="similarity">
    <text evidence="1 10">Belongs to the sigma-54 factor family.</text>
</comment>
<dbReference type="Proteomes" id="UP000199496">
    <property type="component" value="Unassembled WGS sequence"/>
</dbReference>
<sequence>MTPQLQQAIRLLQLSTLELQAQIQETLESNPMLEAVEGADTDADVDIDTEAQVNSGLNETVQREALDDGGRQVADRDTDNAPEPTQDIPEELPVDSNWEDLYDMPATGGAPADSDGRDLFENQSAPGEDLRAHLLWQIHLSSMTERDRVIAMTIIDAINDDGYLLEPIEQIHAGLAQDQELDLELDEVEAVLRMVQHLDPAGVGARDLAECLLLQLEPLPPETPWLPQARVLVREHLEALGSRDLKAIQRRLGLKDTELQAVIALIQRLNPRPGALISTSAPEYVIPDVFVRKRDGHWQVELNPDIAPRLRVNPLYASFVRRADTSQDNVYLRNSLQEARWFIKSLQSRSETLLRVGTAIVAHQRGFLEQGDEAMKPLVLRDIAEQLEMHESTISRVTTQKYMHTPRGVYEFKYFFSSHVGTADGGECSATAIRAMIRRLIAEEPQSKPLSDSKIAQILVDRGIQVARRTVAKYREAMAIPPSNERKRLA</sequence>
<evidence type="ECO:0000259" key="12">
    <source>
        <dbReference type="Pfam" id="PF04552"/>
    </source>
</evidence>
<protein>
    <recommendedName>
        <fullName evidence="2 10">RNA polymerase sigma-54 factor</fullName>
    </recommendedName>
</protein>
<dbReference type="AlphaFoldDB" id="A0A1H9EMU4"/>
<dbReference type="GO" id="GO:0016779">
    <property type="term" value="F:nucleotidyltransferase activity"/>
    <property type="evidence" value="ECO:0007669"/>
    <property type="project" value="UniProtKB-KW"/>
</dbReference>
<keyword evidence="7 10" id="KW-0731">Sigma factor</keyword>
<evidence type="ECO:0000313" key="15">
    <source>
        <dbReference type="Proteomes" id="UP000199496"/>
    </source>
</evidence>
<dbReference type="NCBIfam" id="NF009118">
    <property type="entry name" value="PRK12469.1"/>
    <property type="match status" value="1"/>
</dbReference>
<dbReference type="GO" id="GO:0003677">
    <property type="term" value="F:DNA binding"/>
    <property type="evidence" value="ECO:0007669"/>
    <property type="project" value="UniProtKB-KW"/>
</dbReference>
<reference evidence="14 15" key="1">
    <citation type="submission" date="2016-10" db="EMBL/GenBank/DDBJ databases">
        <authorList>
            <person name="de Groot N.N."/>
        </authorList>
    </citation>
    <scope>NUCLEOTIDE SEQUENCE [LARGE SCALE GENOMIC DNA]</scope>
    <source>
        <strain evidence="14 15">B7-7</strain>
    </source>
</reference>
<dbReference type="Gene3D" id="1.10.10.1330">
    <property type="entry name" value="RNA polymerase sigma-54 factor, core-binding domain"/>
    <property type="match status" value="1"/>
</dbReference>
<evidence type="ECO:0000256" key="1">
    <source>
        <dbReference type="ARBA" id="ARBA00008798"/>
    </source>
</evidence>
<keyword evidence="3 10" id="KW-0240">DNA-directed RNA polymerase</keyword>
<dbReference type="PRINTS" id="PR00045">
    <property type="entry name" value="SIGMA54FCT"/>
</dbReference>
<dbReference type="EMBL" id="FOFO01000022">
    <property type="protein sequence ID" value="SEQ26945.1"/>
    <property type="molecule type" value="Genomic_DNA"/>
</dbReference>
<dbReference type="NCBIfam" id="NF004595">
    <property type="entry name" value="PRK05932.1-2"/>
    <property type="match status" value="1"/>
</dbReference>
<dbReference type="InterPro" id="IPR007634">
    <property type="entry name" value="RNA_pol_sigma_54_DNA-bd"/>
</dbReference>
<dbReference type="InterPro" id="IPR038709">
    <property type="entry name" value="RpoN_core-bd_sf"/>
</dbReference>
<dbReference type="GO" id="GO:0000428">
    <property type="term" value="C:DNA-directed RNA polymerase complex"/>
    <property type="evidence" value="ECO:0007669"/>
    <property type="project" value="UniProtKB-KW"/>
</dbReference>
<keyword evidence="6 10" id="KW-0805">Transcription regulation</keyword>
<evidence type="ECO:0000256" key="2">
    <source>
        <dbReference type="ARBA" id="ARBA00019942"/>
    </source>
</evidence>
<dbReference type="PANTHER" id="PTHR32248">
    <property type="entry name" value="RNA POLYMERASE SIGMA-54 FACTOR"/>
    <property type="match status" value="1"/>
</dbReference>
<evidence type="ECO:0000256" key="4">
    <source>
        <dbReference type="ARBA" id="ARBA00022679"/>
    </source>
</evidence>
<evidence type="ECO:0000256" key="8">
    <source>
        <dbReference type="ARBA" id="ARBA00023125"/>
    </source>
</evidence>
<evidence type="ECO:0000256" key="5">
    <source>
        <dbReference type="ARBA" id="ARBA00022695"/>
    </source>
</evidence>
<dbReference type="PIRSF" id="PIRSF000774">
    <property type="entry name" value="RpoN"/>
    <property type="match status" value="1"/>
</dbReference>
<evidence type="ECO:0000256" key="10">
    <source>
        <dbReference type="PIRNR" id="PIRNR000774"/>
    </source>
</evidence>
<dbReference type="Pfam" id="PF00309">
    <property type="entry name" value="Sigma54_AID"/>
    <property type="match status" value="1"/>
</dbReference>
<feature type="compositionally biased region" description="Basic and acidic residues" evidence="11">
    <location>
        <begin position="61"/>
        <end position="79"/>
    </location>
</feature>
<feature type="region of interest" description="Disordered" evidence="11">
    <location>
        <begin position="51"/>
        <end position="123"/>
    </location>
</feature>
<dbReference type="PROSITE" id="PS00717">
    <property type="entry name" value="SIGMA54_1"/>
    <property type="match status" value="1"/>
</dbReference>
<dbReference type="NCBIfam" id="TIGR02395">
    <property type="entry name" value="rpoN_sigma"/>
    <property type="match status" value="1"/>
</dbReference>
<dbReference type="InterPro" id="IPR000394">
    <property type="entry name" value="RNA_pol_sigma_54"/>
</dbReference>
<dbReference type="Pfam" id="PF04552">
    <property type="entry name" value="Sigma54_DBD"/>
    <property type="match status" value="1"/>
</dbReference>
<evidence type="ECO:0000256" key="11">
    <source>
        <dbReference type="SAM" id="MobiDB-lite"/>
    </source>
</evidence>
<keyword evidence="5 10" id="KW-0548">Nucleotidyltransferase</keyword>
<name>A0A1H9EMU4_9GAMM</name>
<evidence type="ECO:0000256" key="3">
    <source>
        <dbReference type="ARBA" id="ARBA00022478"/>
    </source>
</evidence>
<dbReference type="FunFam" id="1.10.10.60:FF:000045">
    <property type="entry name" value="RNA polymerase sigma-54 factor"/>
    <property type="match status" value="1"/>
</dbReference>
<proteinExistence type="inferred from homology"/>
<dbReference type="InterPro" id="IPR007046">
    <property type="entry name" value="RNA_pol_sigma_54_core-bd"/>
</dbReference>
<dbReference type="GO" id="GO:0001216">
    <property type="term" value="F:DNA-binding transcription activator activity"/>
    <property type="evidence" value="ECO:0007669"/>
    <property type="project" value="InterPro"/>
</dbReference>
<accession>A0A1H9EMU4</accession>
<evidence type="ECO:0000256" key="6">
    <source>
        <dbReference type="ARBA" id="ARBA00023015"/>
    </source>
</evidence>
<feature type="compositionally biased region" description="Polar residues" evidence="11">
    <location>
        <begin position="51"/>
        <end position="60"/>
    </location>
</feature>
<dbReference type="PROSITE" id="PS00718">
    <property type="entry name" value="SIGMA54_2"/>
    <property type="match status" value="1"/>
</dbReference>
<dbReference type="Gene3D" id="1.10.10.60">
    <property type="entry name" value="Homeodomain-like"/>
    <property type="match status" value="1"/>
</dbReference>
<evidence type="ECO:0000256" key="9">
    <source>
        <dbReference type="ARBA" id="ARBA00023163"/>
    </source>
</evidence>
<feature type="domain" description="RNA polymerase sigma factor 54 DNA-binding" evidence="12">
    <location>
        <begin position="331"/>
        <end position="488"/>
    </location>
</feature>
<evidence type="ECO:0000259" key="13">
    <source>
        <dbReference type="Pfam" id="PF04963"/>
    </source>
</evidence>
<dbReference type="Pfam" id="PF04963">
    <property type="entry name" value="Sigma54_CBD"/>
    <property type="match status" value="1"/>
</dbReference>
<dbReference type="GO" id="GO:0006352">
    <property type="term" value="P:DNA-templated transcription initiation"/>
    <property type="evidence" value="ECO:0007669"/>
    <property type="project" value="InterPro"/>
</dbReference>
<dbReference type="GO" id="GO:0016987">
    <property type="term" value="F:sigma factor activity"/>
    <property type="evidence" value="ECO:0007669"/>
    <property type="project" value="UniProtKB-KW"/>
</dbReference>
<gene>
    <name evidence="14" type="ORF">SAMN05421693_12230</name>
</gene>
<keyword evidence="15" id="KW-1185">Reference proteome</keyword>
<keyword evidence="9 10" id="KW-0804">Transcription</keyword>
<comment type="function">
    <text evidence="10">Sigma factors are initiation factors that promote the attachment of RNA polymerase to specific initiation sites and are then released.</text>
</comment>
<dbReference type="PROSITE" id="PS50044">
    <property type="entry name" value="SIGMA54_3"/>
    <property type="match status" value="1"/>
</dbReference>